<dbReference type="InterPro" id="IPR037238">
    <property type="entry name" value="YbiA-like_sf"/>
</dbReference>
<organism evidence="3 4">
    <name type="scientific">Tilletia caries</name>
    <name type="common">wheat bunt fungus</name>
    <dbReference type="NCBI Taxonomy" id="13290"/>
    <lineage>
        <taxon>Eukaryota</taxon>
        <taxon>Fungi</taxon>
        <taxon>Dikarya</taxon>
        <taxon>Basidiomycota</taxon>
        <taxon>Ustilaginomycotina</taxon>
        <taxon>Exobasidiomycetes</taxon>
        <taxon>Tilletiales</taxon>
        <taxon>Tilletiaceae</taxon>
        <taxon>Tilletia</taxon>
    </lineage>
</organism>
<reference evidence="3" key="1">
    <citation type="submission" date="2016-04" db="EMBL/GenBank/DDBJ databases">
        <authorList>
            <person name="Nguyen H.D."/>
            <person name="Kesanakurti P."/>
            <person name="Cullis J."/>
            <person name="Levesque C.A."/>
            <person name="Hambleton S."/>
        </authorList>
    </citation>
    <scope>NUCLEOTIDE SEQUENCE</scope>
    <source>
        <strain evidence="3">DAOMC 238032</strain>
    </source>
</reference>
<reference evidence="2" key="3">
    <citation type="submission" date="2020-10" db="EMBL/GenBank/DDBJ databases">
        <authorList>
            <person name="Sedaghatjoo S."/>
        </authorList>
    </citation>
    <scope>NUCLEOTIDE SEQUENCE</scope>
    <source>
        <strain evidence="2">AZH3</strain>
    </source>
</reference>
<dbReference type="SUPFAM" id="SSF143990">
    <property type="entry name" value="YbiA-like"/>
    <property type="match status" value="1"/>
</dbReference>
<dbReference type="CDD" id="cd15457">
    <property type="entry name" value="NADAR"/>
    <property type="match status" value="1"/>
</dbReference>
<accession>A0A177VF57</accession>
<dbReference type="Proteomes" id="UP000836402">
    <property type="component" value="Unassembled WGS sequence"/>
</dbReference>
<keyword evidence="5" id="KW-1185">Reference proteome</keyword>
<dbReference type="InterPro" id="IPR012816">
    <property type="entry name" value="NADAR"/>
</dbReference>
<dbReference type="Proteomes" id="UP000077671">
    <property type="component" value="Unassembled WGS sequence"/>
</dbReference>
<evidence type="ECO:0000313" key="4">
    <source>
        <dbReference type="Proteomes" id="UP000077671"/>
    </source>
</evidence>
<feature type="domain" description="NADAR" evidence="1">
    <location>
        <begin position="16"/>
        <end position="128"/>
    </location>
</feature>
<reference evidence="3" key="2">
    <citation type="journal article" date="2019" name="IMA Fungus">
        <title>Genome sequencing and comparison of five Tilletia species to identify candidate genes for the detection of regulated species infecting wheat.</title>
        <authorList>
            <person name="Nguyen H.D.T."/>
            <person name="Sultana T."/>
            <person name="Kesanakurti P."/>
            <person name="Hambleton S."/>
        </authorList>
    </citation>
    <scope>NUCLEOTIDE SEQUENCE</scope>
    <source>
        <strain evidence="3">DAOMC 238032</strain>
    </source>
</reference>
<evidence type="ECO:0000313" key="2">
    <source>
        <dbReference type="EMBL" id="CAD6960569.1"/>
    </source>
</evidence>
<dbReference type="Gene3D" id="1.10.357.40">
    <property type="entry name" value="YbiA-like"/>
    <property type="match status" value="1"/>
</dbReference>
<proteinExistence type="predicted"/>
<dbReference type="EMBL" id="CAJHJG010006901">
    <property type="protein sequence ID" value="CAD6960569.1"/>
    <property type="molecule type" value="Genomic_DNA"/>
</dbReference>
<dbReference type="EMBL" id="LWDD02000005">
    <property type="protein sequence ID" value="KAE8265682.1"/>
    <property type="molecule type" value="Genomic_DNA"/>
</dbReference>
<evidence type="ECO:0000313" key="3">
    <source>
        <dbReference type="EMBL" id="KAE8265682.1"/>
    </source>
</evidence>
<gene>
    <name evidence="3" type="ORF">A4X03_0g94</name>
    <name evidence="2" type="ORF">JKIAZH3_G3740</name>
</gene>
<name>A0A177VF57_9BASI</name>
<protein>
    <recommendedName>
        <fullName evidence="1">NADAR domain-containing protein</fullName>
    </recommendedName>
</protein>
<evidence type="ECO:0000313" key="5">
    <source>
        <dbReference type="Proteomes" id="UP000836402"/>
    </source>
</evidence>
<evidence type="ECO:0000259" key="1">
    <source>
        <dbReference type="Pfam" id="PF08719"/>
    </source>
</evidence>
<dbReference type="AlphaFoldDB" id="A0A177VF57"/>
<sequence length="137" mass="15926">MTPQGSEPSARPAIRFYDSDKPFYFLTNFFPSPIKFAGLQFANAEAAFQSAKFTSHPELQEQISKIEWPRFAFEKAQENKDLVRKDWEQTSIALMFTVQLHKYTQNINLGFRLLQTGDAELIEDSRNDVRTEKDRIT</sequence>
<comment type="caution">
    <text evidence="3">The sequence shown here is derived from an EMBL/GenBank/DDBJ whole genome shotgun (WGS) entry which is preliminary data.</text>
</comment>
<dbReference type="Pfam" id="PF08719">
    <property type="entry name" value="NADAR"/>
    <property type="match status" value="1"/>
</dbReference>